<dbReference type="InterPro" id="IPR027482">
    <property type="entry name" value="Sec1-like_dom2"/>
</dbReference>
<comment type="similarity">
    <text evidence="1">Belongs to the STXBP/unc-18/SEC1 family.</text>
</comment>
<dbReference type="PANTHER" id="PTHR11679">
    <property type="entry name" value="VESICLE PROTEIN SORTING-ASSOCIATED"/>
    <property type="match status" value="1"/>
</dbReference>
<feature type="compositionally biased region" description="Low complexity" evidence="2">
    <location>
        <begin position="640"/>
        <end position="664"/>
    </location>
</feature>
<dbReference type="Pfam" id="PF00995">
    <property type="entry name" value="Sec1"/>
    <property type="match status" value="1"/>
</dbReference>
<gene>
    <name evidence="3" type="ORF">H072_10488</name>
</gene>
<protein>
    <recommendedName>
        <fullName evidence="5">Sec1-like protein</fullName>
    </recommendedName>
</protein>
<dbReference type="AlphaFoldDB" id="S8BL96"/>
<reference evidence="4" key="2">
    <citation type="submission" date="2013-04" db="EMBL/GenBank/DDBJ databases">
        <title>Genomic mechanisms accounting for the adaptation to parasitism in nematode-trapping fungi.</title>
        <authorList>
            <person name="Ahren D.G."/>
        </authorList>
    </citation>
    <scope>NUCLEOTIDE SEQUENCE [LARGE SCALE GENOMIC DNA]</scope>
    <source>
        <strain evidence="4">CBS 200.50</strain>
    </source>
</reference>
<evidence type="ECO:0000256" key="2">
    <source>
        <dbReference type="SAM" id="MobiDB-lite"/>
    </source>
</evidence>
<dbReference type="OrthoDB" id="2228at2759"/>
<dbReference type="InterPro" id="IPR036045">
    <property type="entry name" value="Sec1-like_sf"/>
</dbReference>
<evidence type="ECO:0000256" key="1">
    <source>
        <dbReference type="ARBA" id="ARBA00009884"/>
    </source>
</evidence>
<dbReference type="EMBL" id="AQGS01000985">
    <property type="protein sequence ID" value="EPS36022.1"/>
    <property type="molecule type" value="Genomic_DNA"/>
</dbReference>
<proteinExistence type="inferred from homology"/>
<comment type="caution">
    <text evidence="3">The sequence shown here is derived from an EMBL/GenBank/DDBJ whole genome shotgun (WGS) entry which is preliminary data.</text>
</comment>
<dbReference type="Gene3D" id="3.40.50.1910">
    <property type="match status" value="1"/>
</dbReference>
<reference evidence="3 4" key="1">
    <citation type="journal article" date="2013" name="PLoS Genet.">
        <title>Genomic mechanisms accounting for the adaptation to parasitism in nematode-trapping fungi.</title>
        <authorList>
            <person name="Meerupati T."/>
            <person name="Andersson K.M."/>
            <person name="Friman E."/>
            <person name="Kumar D."/>
            <person name="Tunlid A."/>
            <person name="Ahren D."/>
        </authorList>
    </citation>
    <scope>NUCLEOTIDE SEQUENCE [LARGE SCALE GENOMIC DNA]</scope>
    <source>
        <strain evidence="3 4">CBS 200.50</strain>
    </source>
</reference>
<dbReference type="OMA" id="PFTRPHT"/>
<dbReference type="GO" id="GO:0016192">
    <property type="term" value="P:vesicle-mediated transport"/>
    <property type="evidence" value="ECO:0007669"/>
    <property type="project" value="InterPro"/>
</dbReference>
<dbReference type="InterPro" id="IPR043154">
    <property type="entry name" value="Sec-1-like_dom1"/>
</dbReference>
<feature type="compositionally biased region" description="Low complexity" evidence="2">
    <location>
        <begin position="674"/>
        <end position="687"/>
    </location>
</feature>
<evidence type="ECO:0000313" key="4">
    <source>
        <dbReference type="Proteomes" id="UP000015100"/>
    </source>
</evidence>
<sequence length="700" mass="78387">MVTSNLIQLQKDVILSTVKRTYPEGSWRYVIADAEALALIDRVVPRDEIINQNVAGVETLEHKRTPHPDMEAVYFLTPKLHILECLLSEFKRPRPRHIGGHLVWTSSPSEKIKDRLAKQATRGKNWVMSERILPINFNPMESNVFTFQDPKSFYPLYNPKCDALAQGEFAGIAQKILGVCVALDEFPIIRYFMSPNLEHRAQQLPRMIAMALQRELEGYQKYMQAQGRPWPPQEDKSRPRGVLFVVDRSMDPVAPLLHEFTYQAMAHDLLPIKEENGKFSYSPDPKDPKEMVLADSDEVWTKMRHKHMTDTIREVREDLDKFIKAHPQFQTEQGQTSVFDLKSMLASLPQFSAMKDAYELHLTMAGECMGIFQRNGLADTADLEQTLATGIDGAGEKPKNVTELLIQLLDAPNTQNNNDRLRLIMLYLLWRDGLVGPDIEKLFRHSKVMGGSKSALYNLDLIGARIVKNLKDPNRPGYKTNPPARPILIPEGTELSRYVPEVKKMLEEHNRGTLDMNTYPFTDQQAAQEAAQQAGIAGPQASLRTAKPTWTKQRSGNVESKQRVIVFVAGGATYSEARSCYEVGNASQKDIYLGTSHMVSPNQWLEHLSSAREDRSLLDLPADQPPGKAPPHLFEPDPDPNANKPPAKPTSNTSSSSSVPQASGSGRGTPAPAPQGKAPQGRPAPQQSQSHGHFGRHGRK</sequence>
<dbReference type="Proteomes" id="UP000015100">
    <property type="component" value="Unassembled WGS sequence"/>
</dbReference>
<dbReference type="STRING" id="1284197.S8BL96"/>
<dbReference type="InterPro" id="IPR001619">
    <property type="entry name" value="Sec1-like"/>
</dbReference>
<dbReference type="PIRSF" id="PIRSF005715">
    <property type="entry name" value="VPS45_Sec1"/>
    <property type="match status" value="1"/>
</dbReference>
<organism evidence="3 4">
    <name type="scientific">Dactylellina haptotyla (strain CBS 200.50)</name>
    <name type="common">Nematode-trapping fungus</name>
    <name type="synonym">Monacrosporium haptotylum</name>
    <dbReference type="NCBI Taxonomy" id="1284197"/>
    <lineage>
        <taxon>Eukaryota</taxon>
        <taxon>Fungi</taxon>
        <taxon>Dikarya</taxon>
        <taxon>Ascomycota</taxon>
        <taxon>Pezizomycotina</taxon>
        <taxon>Orbiliomycetes</taxon>
        <taxon>Orbiliales</taxon>
        <taxon>Orbiliaceae</taxon>
        <taxon>Dactylellina</taxon>
    </lineage>
</organism>
<dbReference type="SUPFAM" id="SSF56815">
    <property type="entry name" value="Sec1/munc18-like (SM) proteins"/>
    <property type="match status" value="1"/>
</dbReference>
<dbReference type="eggNOG" id="KOG1300">
    <property type="taxonomic scope" value="Eukaryota"/>
</dbReference>
<keyword evidence="4" id="KW-1185">Reference proteome</keyword>
<name>S8BL96_DACHA</name>
<dbReference type="Gene3D" id="3.90.830.10">
    <property type="entry name" value="Syntaxin Binding Protein 1, Chain A, domain 2"/>
    <property type="match status" value="1"/>
</dbReference>
<dbReference type="Gene3D" id="1.25.40.60">
    <property type="match status" value="1"/>
</dbReference>
<accession>S8BL96</accession>
<feature type="region of interest" description="Disordered" evidence="2">
    <location>
        <begin position="618"/>
        <end position="700"/>
    </location>
</feature>
<dbReference type="InterPro" id="IPR043127">
    <property type="entry name" value="Sec-1-like_dom3a"/>
</dbReference>
<dbReference type="HOGENOM" id="CLU_009210_1_0_1"/>
<evidence type="ECO:0000313" key="3">
    <source>
        <dbReference type="EMBL" id="EPS36022.1"/>
    </source>
</evidence>
<dbReference type="Gene3D" id="3.40.50.2060">
    <property type="match status" value="1"/>
</dbReference>
<evidence type="ECO:0008006" key="5">
    <source>
        <dbReference type="Google" id="ProtNLM"/>
    </source>
</evidence>